<comment type="function">
    <text evidence="1">The glycine cleavage system catalyzes the degradation of glycine. The P protein binds the alpha-amino group of glycine through its pyridoxal phosphate cofactor; CO(2) is released and the remaining methylamine moiety is then transferred to the lipoamide cofactor of the H protein.</text>
</comment>
<sequence>MTTVACDPLALTLLASPGSLGADAAVGSSQRFGVPLFFGGPHAAFLAVRKGLERSLPGRLVGVSTDSSGRPAYRLALQTREQHIRREKATSNICTAQALLAIVAGAYAVYHGPQGLRRIAEDVHVKAAYLAAGLGAAGLEPVHADFFDTVTVRVPGRADAVLAAAERRRDQPAPDRR</sequence>
<comment type="caution">
    <text evidence="4">The sequence shown here is derived from an EMBL/GenBank/DDBJ whole genome shotgun (WGS) entry which is preliminary data.</text>
</comment>
<dbReference type="GO" id="GO:0030170">
    <property type="term" value="F:pyridoxal phosphate binding"/>
    <property type="evidence" value="ECO:0007669"/>
    <property type="project" value="TreeGrafter"/>
</dbReference>
<dbReference type="GO" id="GO:0004375">
    <property type="term" value="F:glycine dehydrogenase (decarboxylating) activity"/>
    <property type="evidence" value="ECO:0007669"/>
    <property type="project" value="InterPro"/>
</dbReference>
<dbReference type="EMBL" id="LWGZ01000217">
    <property type="protein sequence ID" value="OAX66999.1"/>
    <property type="molecule type" value="Genomic_DNA"/>
</dbReference>
<gene>
    <name evidence="4" type="ORF">A5N15_02480</name>
</gene>
<evidence type="ECO:0000313" key="5">
    <source>
        <dbReference type="Proteomes" id="UP000092021"/>
    </source>
</evidence>
<evidence type="ECO:0000256" key="1">
    <source>
        <dbReference type="ARBA" id="ARBA00003788"/>
    </source>
</evidence>
<dbReference type="GO" id="GO:0016594">
    <property type="term" value="F:glycine binding"/>
    <property type="evidence" value="ECO:0007669"/>
    <property type="project" value="TreeGrafter"/>
</dbReference>
<dbReference type="InterPro" id="IPR049315">
    <property type="entry name" value="GDC-P_N"/>
</dbReference>
<dbReference type="Gene3D" id="3.40.640.10">
    <property type="entry name" value="Type I PLP-dependent aspartate aminotransferase-like (Major domain)"/>
    <property type="match status" value="1"/>
</dbReference>
<name>A0A657IVI0_9MICC</name>
<proteinExistence type="predicted"/>
<dbReference type="InterPro" id="IPR015424">
    <property type="entry name" value="PyrdxlP-dep_Trfase"/>
</dbReference>
<accession>A0A657IVI0</accession>
<evidence type="ECO:0000256" key="2">
    <source>
        <dbReference type="ARBA" id="ARBA00023002"/>
    </source>
</evidence>
<keyword evidence="2" id="KW-0560">Oxidoreductase</keyword>
<dbReference type="Pfam" id="PF02347">
    <property type="entry name" value="GDC-P"/>
    <property type="match status" value="1"/>
</dbReference>
<reference evidence="4 5" key="1">
    <citation type="submission" date="2016-04" db="EMBL/GenBank/DDBJ databases">
        <title>Identification of putative biosynthetic pathways for the production of bioactive secondary metabolites by the marine actinomycete Kocuria kristinae RUTW2-3.</title>
        <authorList>
            <person name="Waterworth S.C."/>
            <person name="Walmsley T.A."/>
            <person name="Matongo T."/>
            <person name="Davies-Coleman M.T."/>
            <person name="Dorrington R.A."/>
        </authorList>
    </citation>
    <scope>NUCLEOTIDE SEQUENCE [LARGE SCALE GENOMIC DNA]</scope>
    <source>
        <strain evidence="4 5">RUTW4-5</strain>
    </source>
</reference>
<dbReference type="InterPro" id="IPR020581">
    <property type="entry name" value="GDC_P"/>
</dbReference>
<feature type="domain" description="Glycine cleavage system P-protein N-terminal" evidence="3">
    <location>
        <begin position="2"/>
        <end position="167"/>
    </location>
</feature>
<evidence type="ECO:0000259" key="3">
    <source>
        <dbReference type="Pfam" id="PF02347"/>
    </source>
</evidence>
<dbReference type="GO" id="GO:0005960">
    <property type="term" value="C:glycine cleavage complex"/>
    <property type="evidence" value="ECO:0007669"/>
    <property type="project" value="TreeGrafter"/>
</dbReference>
<protein>
    <recommendedName>
        <fullName evidence="3">Glycine cleavage system P-protein N-terminal domain-containing protein</fullName>
    </recommendedName>
</protein>
<dbReference type="GO" id="GO:0005829">
    <property type="term" value="C:cytosol"/>
    <property type="evidence" value="ECO:0007669"/>
    <property type="project" value="TreeGrafter"/>
</dbReference>
<dbReference type="GO" id="GO:0019464">
    <property type="term" value="P:glycine decarboxylation via glycine cleavage system"/>
    <property type="evidence" value="ECO:0007669"/>
    <property type="project" value="TreeGrafter"/>
</dbReference>
<dbReference type="Proteomes" id="UP000092021">
    <property type="component" value="Unassembled WGS sequence"/>
</dbReference>
<dbReference type="PANTHER" id="PTHR11773">
    <property type="entry name" value="GLYCINE DEHYDROGENASE, DECARBOXYLATING"/>
    <property type="match status" value="1"/>
</dbReference>
<organism evidence="4 5">
    <name type="scientific">Rothia kristinae</name>
    <dbReference type="NCBI Taxonomy" id="37923"/>
    <lineage>
        <taxon>Bacteria</taxon>
        <taxon>Bacillati</taxon>
        <taxon>Actinomycetota</taxon>
        <taxon>Actinomycetes</taxon>
        <taxon>Micrococcales</taxon>
        <taxon>Micrococcaceae</taxon>
        <taxon>Rothia</taxon>
    </lineage>
</organism>
<dbReference type="AlphaFoldDB" id="A0A657IVI0"/>
<dbReference type="InterPro" id="IPR015421">
    <property type="entry name" value="PyrdxlP-dep_Trfase_major"/>
</dbReference>
<evidence type="ECO:0000313" key="4">
    <source>
        <dbReference type="EMBL" id="OAX66999.1"/>
    </source>
</evidence>
<dbReference type="PANTHER" id="PTHR11773:SF1">
    <property type="entry name" value="GLYCINE DEHYDROGENASE (DECARBOXYLATING), MITOCHONDRIAL"/>
    <property type="match status" value="1"/>
</dbReference>
<dbReference type="SUPFAM" id="SSF53383">
    <property type="entry name" value="PLP-dependent transferases"/>
    <property type="match status" value="1"/>
</dbReference>